<proteinExistence type="predicted"/>
<evidence type="ECO:0000313" key="4">
    <source>
        <dbReference type="Proteomes" id="UP000198717"/>
    </source>
</evidence>
<feature type="region of interest" description="Disordered" evidence="1">
    <location>
        <begin position="102"/>
        <end position="143"/>
    </location>
</feature>
<keyword evidence="4" id="KW-1185">Reference proteome</keyword>
<dbReference type="RefSeq" id="WP_090488615.1">
    <property type="nucleotide sequence ID" value="NZ_BJVY01000008.1"/>
</dbReference>
<organism evidence="2 5">
    <name type="scientific">Myxococcus virescens</name>
    <dbReference type="NCBI Taxonomy" id="83456"/>
    <lineage>
        <taxon>Bacteria</taxon>
        <taxon>Pseudomonadati</taxon>
        <taxon>Myxococcota</taxon>
        <taxon>Myxococcia</taxon>
        <taxon>Myxococcales</taxon>
        <taxon>Cystobacterineae</taxon>
        <taxon>Myxococcaceae</taxon>
        <taxon>Myxococcus</taxon>
    </lineage>
</organism>
<dbReference type="EMBL" id="BJVY01000008">
    <property type="protein sequence ID" value="GEL70140.1"/>
    <property type="molecule type" value="Genomic_DNA"/>
</dbReference>
<reference evidence="3 4" key="1">
    <citation type="submission" date="2016-10" db="EMBL/GenBank/DDBJ databases">
        <authorList>
            <person name="Varghese N."/>
            <person name="Submissions S."/>
        </authorList>
    </citation>
    <scope>NUCLEOTIDE SEQUENCE [LARGE SCALE GENOMIC DNA]</scope>
    <source>
        <strain evidence="3 4">DSM 2260</strain>
    </source>
</reference>
<evidence type="ECO:0000256" key="1">
    <source>
        <dbReference type="SAM" id="MobiDB-lite"/>
    </source>
</evidence>
<evidence type="ECO:0000313" key="3">
    <source>
        <dbReference type="EMBL" id="SDD79445.1"/>
    </source>
</evidence>
<dbReference type="Proteomes" id="UP000198717">
    <property type="component" value="Unassembled WGS sequence"/>
</dbReference>
<evidence type="ECO:0000313" key="2">
    <source>
        <dbReference type="EMBL" id="GEL70140.1"/>
    </source>
</evidence>
<reference evidence="2 5" key="2">
    <citation type="submission" date="2019-07" db="EMBL/GenBank/DDBJ databases">
        <title>Whole genome shotgun sequence of Myxococcus virescens NBRC 100334.</title>
        <authorList>
            <person name="Hosoyama A."/>
            <person name="Uohara A."/>
            <person name="Ohji S."/>
            <person name="Ichikawa N."/>
        </authorList>
    </citation>
    <scope>NUCLEOTIDE SEQUENCE [LARGE SCALE GENOMIC DNA]</scope>
    <source>
        <strain evidence="2 5">NBRC 100334</strain>
    </source>
</reference>
<evidence type="ECO:0000313" key="5">
    <source>
        <dbReference type="Proteomes" id="UP000321224"/>
    </source>
</evidence>
<name>A0A511H9C8_9BACT</name>
<sequence>MPYLPLRCDWTHFAPSQETLAVTYDPPDEGRLVSVQLEVRDYADALVYRSDALDCRGGPAAITWSGALNVGNDAVQEPFATPLRAPYTLRVEAVIAADAREDLRQPEDLPNTELGSVAPCESRRDESLPEEEARELPPPPPTTARVNVLYHSVEVVRGPWLATGEVFVRGTAASICHKLNQLGYYAGPPARAAATTDLLDKAKERFRRNHGDLRIIAAPTNDDFENALDGALGHAHGARPTLVDDQSNPVPEGTAIPGGNGAPLRVYVEAVGFDEDLANQTDEFMRQIPPNRGNAAIDWSTLHNKTRSEAGKLNRPLVPLEAVIYLKGHDGSRVAAPQAVGAVRVDWSALEPGEDVSHLPLNHDLHLGTRAYVNRVLGSDFVDLAGDGGTNCPVDYGGIRTQDGNFRNPFWREPQSYAPYAAPTEDARARKLWVPAFTDGAAHPNRVGRSGIYFQPSLIAGDRYQVRARLSYAGRGNAMQLEAANPVCQYETKPIVVWRRVEVFGIVGWPLRNHGNLPQKCRDRYAEAYLEVDFSYTQYRRISQVINDTDYSDWFTHIRTHVKPSVASVVGLLDTTHVHDASPVVRLRPDVELSANQKNNIWFFVSDMFNELVSTANVRSAGGFLLSRISDRLRIGDAPCGGIVMLEYKLSDDIVDALETSDAGEVPTTSNGNGDLLGIIDQSVDANPDFVFTHEVGHCFWLTHHEASSGVVPQHHDPLDHNCMMSYPDWEQKRPQYPHHAPARFDPHFCGKCNLKLRGWDITHDDILALDPPAPVDQLSTLFYYDRADPELQWNVEMGHVRNAFALASRGPFRERFFDRDANFDTWVNQLGDCDIYHHVTHGNVRCSKHAVRLASMDMAYPRYPTWCRNDRSKVESLATREEELCVETGFDPVALTQWAKESLIMPKLGWSLLSPDHTLRSVIQWTVDDNDSSRDVEFTYEAIEQAFKRGKKPPRLLAFFSSCLIGWEHHFARLFINHGTPYVIAFRSRYQTSQALPFSQEFYRILALSKLEPQFIHRAFQTAATGHPHAEPCLFTKDHIVRCVAKTKAGEAEFHDVKWDSKEFYEPRFPTQ</sequence>
<dbReference type="EMBL" id="FNAJ01000002">
    <property type="protein sequence ID" value="SDD79445.1"/>
    <property type="molecule type" value="Genomic_DNA"/>
</dbReference>
<dbReference type="Proteomes" id="UP000321224">
    <property type="component" value="Unassembled WGS sequence"/>
</dbReference>
<accession>A0A511H9C8</accession>
<dbReference type="AlphaFoldDB" id="A0A511H9C8"/>
<comment type="caution">
    <text evidence="2">The sequence shown here is derived from an EMBL/GenBank/DDBJ whole genome shotgun (WGS) entry which is preliminary data.</text>
</comment>
<protein>
    <submittedName>
        <fullName evidence="2">Uncharacterized protein</fullName>
    </submittedName>
</protein>
<gene>
    <name evidence="2" type="ORF">MVI01_19240</name>
    <name evidence="3" type="ORF">SAMN04488504_102727</name>
</gene>